<comment type="caution">
    <text evidence="2">The sequence shown here is derived from an EMBL/GenBank/DDBJ whole genome shotgun (WGS) entry which is preliminary data.</text>
</comment>
<sequence>MGYQLPLHVLAIRPARWRVGPILTLLLAWGAAPANADAQTRPRAELNGMVAVAVVATSDGSPADRRACGAEVGDMERRVLTALAPTRLVAARGARAVTDAVEVHPEYQRLAAAHRAAEAASRAAPPEARREAQRAEDAARRALTPWEEPPLLIVSAISLVVSRGVCAEYLGLEVTGRVEPTRVVGTGASTTGNVTLFLRAAMISGPASAFRARRGRVIEDMARDFAGAWAQSNVTQ</sequence>
<feature type="signal peptide" evidence="1">
    <location>
        <begin position="1"/>
        <end position="36"/>
    </location>
</feature>
<dbReference type="Proteomes" id="UP000548582">
    <property type="component" value="Unassembled WGS sequence"/>
</dbReference>
<dbReference type="EMBL" id="JABBKX010000010">
    <property type="protein sequence ID" value="NMJ43871.1"/>
    <property type="molecule type" value="Genomic_DNA"/>
</dbReference>
<keyword evidence="3" id="KW-1185">Reference proteome</keyword>
<evidence type="ECO:0000256" key="1">
    <source>
        <dbReference type="SAM" id="SignalP"/>
    </source>
</evidence>
<evidence type="ECO:0000313" key="2">
    <source>
        <dbReference type="EMBL" id="NMJ43871.1"/>
    </source>
</evidence>
<name>A0A848EHI3_9PROT</name>
<accession>A0A848EHI3</accession>
<organism evidence="2 3">
    <name type="scientific">Neoroseomonas marina</name>
    <dbReference type="NCBI Taxonomy" id="1232220"/>
    <lineage>
        <taxon>Bacteria</taxon>
        <taxon>Pseudomonadati</taxon>
        <taxon>Pseudomonadota</taxon>
        <taxon>Alphaproteobacteria</taxon>
        <taxon>Acetobacterales</taxon>
        <taxon>Acetobacteraceae</taxon>
        <taxon>Neoroseomonas</taxon>
    </lineage>
</organism>
<dbReference type="AlphaFoldDB" id="A0A848EHI3"/>
<protein>
    <submittedName>
        <fullName evidence="2">Uncharacterized protein</fullName>
    </submittedName>
</protein>
<feature type="chain" id="PRO_5032880349" evidence="1">
    <location>
        <begin position="37"/>
        <end position="236"/>
    </location>
</feature>
<reference evidence="2 3" key="1">
    <citation type="submission" date="2020-03" db="EMBL/GenBank/DDBJ databases">
        <authorList>
            <person name="Sun Q."/>
        </authorList>
    </citation>
    <scope>NUCLEOTIDE SEQUENCE [LARGE SCALE GENOMIC DNA]</scope>
    <source>
        <strain evidence="2 3">JC162</strain>
    </source>
</reference>
<dbReference type="RefSeq" id="WP_170056066.1">
    <property type="nucleotide sequence ID" value="NZ_JABBKX010000010.1"/>
</dbReference>
<gene>
    <name evidence="2" type="ORF">GWK16_21665</name>
</gene>
<proteinExistence type="predicted"/>
<keyword evidence="1" id="KW-0732">Signal</keyword>
<evidence type="ECO:0000313" key="3">
    <source>
        <dbReference type="Proteomes" id="UP000548582"/>
    </source>
</evidence>